<comment type="caution">
    <text evidence="3">The sequence shown here is derived from an EMBL/GenBank/DDBJ whole genome shotgun (WGS) entry which is preliminary data.</text>
</comment>
<dbReference type="Pfam" id="PF14319">
    <property type="entry name" value="Zn_Tnp_IS91"/>
    <property type="match status" value="1"/>
</dbReference>
<accession>X1IB97</accession>
<feature type="domain" description="Transposase zinc-binding" evidence="2">
    <location>
        <begin position="2"/>
        <end position="39"/>
    </location>
</feature>
<feature type="non-terminal residue" evidence="3">
    <location>
        <position position="1"/>
    </location>
</feature>
<proteinExistence type="predicted"/>
<organism evidence="3">
    <name type="scientific">marine sediment metagenome</name>
    <dbReference type="NCBI Taxonomy" id="412755"/>
    <lineage>
        <taxon>unclassified sequences</taxon>
        <taxon>metagenomes</taxon>
        <taxon>ecological metagenomes</taxon>
    </lineage>
</organism>
<feature type="compositionally biased region" description="Basic and acidic residues" evidence="1">
    <location>
        <begin position="43"/>
        <end position="60"/>
    </location>
</feature>
<evidence type="ECO:0000313" key="3">
    <source>
        <dbReference type="EMBL" id="GAH79686.1"/>
    </source>
</evidence>
<feature type="region of interest" description="Disordered" evidence="1">
    <location>
        <begin position="43"/>
        <end position="67"/>
    </location>
</feature>
<name>X1IB97_9ZZZZ</name>
<protein>
    <recommendedName>
        <fullName evidence="2">Transposase zinc-binding domain-containing protein</fullName>
    </recommendedName>
</protein>
<evidence type="ECO:0000259" key="2">
    <source>
        <dbReference type="Pfam" id="PF14319"/>
    </source>
</evidence>
<evidence type="ECO:0000256" key="1">
    <source>
        <dbReference type="SAM" id="MobiDB-lite"/>
    </source>
</evidence>
<dbReference type="InterPro" id="IPR026889">
    <property type="entry name" value="Zn_Tnp"/>
</dbReference>
<dbReference type="EMBL" id="BARU01035352">
    <property type="protein sequence ID" value="GAH79686.1"/>
    <property type="molecule type" value="Genomic_DNA"/>
</dbReference>
<reference evidence="3" key="1">
    <citation type="journal article" date="2014" name="Front. Microbiol.">
        <title>High frequency of phylogenetically diverse reductive dehalogenase-homologous genes in deep subseafloor sedimentary metagenomes.</title>
        <authorList>
            <person name="Kawai M."/>
            <person name="Futagami T."/>
            <person name="Toyoda A."/>
            <person name="Takaki Y."/>
            <person name="Nishi S."/>
            <person name="Hori S."/>
            <person name="Arai W."/>
            <person name="Tsubouchi T."/>
            <person name="Morono Y."/>
            <person name="Uchiyama I."/>
            <person name="Ito T."/>
            <person name="Fujiyama A."/>
            <person name="Inagaki F."/>
            <person name="Takami H."/>
        </authorList>
    </citation>
    <scope>NUCLEOTIDE SEQUENCE</scope>
    <source>
        <strain evidence="3">Expedition CK06-06</strain>
    </source>
</reference>
<sequence length="219" mass="24671">GHIESCEDCGEVRVAYNSCRNRHCPKCGAIEKEDKKEIQEKIHERKEKQTKYKQAKKDLETSGEEQISLTDPDARAVILQRNIVNVGYNIQTSSDSKHKFLVEYDTGNVNDTNALADIAINTKEFLGVKHMNALADKGYHTGAEIHKCTERGIITYVSPKAPSTKDIGLYPITSFTYDPINIKPTSPKTFSFPLTSVWVNPRCRFRVPNICSVTCCRCL</sequence>
<dbReference type="PANTHER" id="PTHR33408">
    <property type="entry name" value="TRANSPOSASE"/>
    <property type="match status" value="1"/>
</dbReference>
<gene>
    <name evidence="3" type="ORF">S03H2_55359</name>
</gene>
<dbReference type="AlphaFoldDB" id="X1IB97"/>